<keyword evidence="6" id="KW-1185">Reference proteome</keyword>
<evidence type="ECO:0000313" key="6">
    <source>
        <dbReference type="Proteomes" id="UP001501020"/>
    </source>
</evidence>
<dbReference type="SUPFAM" id="SSF53756">
    <property type="entry name" value="UDP-Glycosyltransferase/glycogen phosphorylase"/>
    <property type="match status" value="1"/>
</dbReference>
<keyword evidence="2" id="KW-0808">Transferase</keyword>
<dbReference type="InterPro" id="IPR001296">
    <property type="entry name" value="Glyco_trans_1"/>
</dbReference>
<organism evidence="5 6">
    <name type="scientific">Actinomadura napierensis</name>
    <dbReference type="NCBI Taxonomy" id="267854"/>
    <lineage>
        <taxon>Bacteria</taxon>
        <taxon>Bacillati</taxon>
        <taxon>Actinomycetota</taxon>
        <taxon>Actinomycetes</taxon>
        <taxon>Streptosporangiales</taxon>
        <taxon>Thermomonosporaceae</taxon>
        <taxon>Actinomadura</taxon>
    </lineage>
</organism>
<dbReference type="Pfam" id="PF13439">
    <property type="entry name" value="Glyco_transf_4"/>
    <property type="match status" value="1"/>
</dbReference>
<dbReference type="PANTHER" id="PTHR46401:SF2">
    <property type="entry name" value="GLYCOSYLTRANSFERASE WBBK-RELATED"/>
    <property type="match status" value="1"/>
</dbReference>
<evidence type="ECO:0000259" key="4">
    <source>
        <dbReference type="Pfam" id="PF13439"/>
    </source>
</evidence>
<sequence length="394" mass="41565">MGEWTVAPRILLDATAVPADRGGLGRYVDGLLSALHALGADLAVACQRSDEKRYGLLAPGARIVAGPTALAHRASRLAWEQSGLPHVADGVAADVIHLPTYTMPVSSVRPTVVTIHDVSLFAEPEIHDPVRTTYVKSATRTAARRATRLIVPSRATRDEMVRVLGADPEHIDVAYHGVDHEVFHRPSEAEMKSLSDRLGLHGRPYVAYLGALEPRKNVPNLIRGWVRACAGLEDPPALVLAGGGGWDDEVDAALAMVPPRLRVLRPGYLPWPSLPGFFGGALVVALPSRGEGFGLPVLEAMACGAPVLTTRRGSLPEVGGDAVAYTEPDPEGIATALTALSADPARRAELAAAAHARSQEFSWAASAEAHLASYERAVRQHAASGGHGSAPATH</sequence>
<evidence type="ECO:0000259" key="3">
    <source>
        <dbReference type="Pfam" id="PF00534"/>
    </source>
</evidence>
<feature type="domain" description="Glycosyl transferase family 1" evidence="3">
    <location>
        <begin position="201"/>
        <end position="355"/>
    </location>
</feature>
<keyword evidence="1" id="KW-0328">Glycosyltransferase</keyword>
<gene>
    <name evidence="5" type="ORF">GCM10009727_18010</name>
</gene>
<name>A0ABN2YIX4_9ACTN</name>
<evidence type="ECO:0000256" key="2">
    <source>
        <dbReference type="ARBA" id="ARBA00022679"/>
    </source>
</evidence>
<protein>
    <submittedName>
        <fullName evidence="5">Glycosyltransferase family 1 protein</fullName>
    </submittedName>
</protein>
<dbReference type="Gene3D" id="3.40.50.2000">
    <property type="entry name" value="Glycogen Phosphorylase B"/>
    <property type="match status" value="2"/>
</dbReference>
<comment type="caution">
    <text evidence="5">The sequence shown here is derived from an EMBL/GenBank/DDBJ whole genome shotgun (WGS) entry which is preliminary data.</text>
</comment>
<dbReference type="PANTHER" id="PTHR46401">
    <property type="entry name" value="GLYCOSYLTRANSFERASE WBBK-RELATED"/>
    <property type="match status" value="1"/>
</dbReference>
<dbReference type="Proteomes" id="UP001501020">
    <property type="component" value="Unassembled WGS sequence"/>
</dbReference>
<dbReference type="EMBL" id="BAAAMR010000011">
    <property type="protein sequence ID" value="GAA2127900.1"/>
    <property type="molecule type" value="Genomic_DNA"/>
</dbReference>
<dbReference type="CDD" id="cd03809">
    <property type="entry name" value="GT4_MtfB-like"/>
    <property type="match status" value="1"/>
</dbReference>
<reference evidence="5 6" key="1">
    <citation type="journal article" date="2019" name="Int. J. Syst. Evol. Microbiol.">
        <title>The Global Catalogue of Microorganisms (GCM) 10K type strain sequencing project: providing services to taxonomists for standard genome sequencing and annotation.</title>
        <authorList>
            <consortium name="The Broad Institute Genomics Platform"/>
            <consortium name="The Broad Institute Genome Sequencing Center for Infectious Disease"/>
            <person name="Wu L."/>
            <person name="Ma J."/>
        </authorList>
    </citation>
    <scope>NUCLEOTIDE SEQUENCE [LARGE SCALE GENOMIC DNA]</scope>
    <source>
        <strain evidence="5 6">JCM 13850</strain>
    </source>
</reference>
<feature type="domain" description="Glycosyltransferase subfamily 4-like N-terminal" evidence="4">
    <location>
        <begin position="22"/>
        <end position="181"/>
    </location>
</feature>
<dbReference type="InterPro" id="IPR028098">
    <property type="entry name" value="Glyco_trans_4-like_N"/>
</dbReference>
<evidence type="ECO:0000256" key="1">
    <source>
        <dbReference type="ARBA" id="ARBA00022676"/>
    </source>
</evidence>
<accession>A0ABN2YIX4</accession>
<proteinExistence type="predicted"/>
<dbReference type="Pfam" id="PF00534">
    <property type="entry name" value="Glycos_transf_1"/>
    <property type="match status" value="1"/>
</dbReference>
<evidence type="ECO:0000313" key="5">
    <source>
        <dbReference type="EMBL" id="GAA2127900.1"/>
    </source>
</evidence>